<accession>A0A395SRQ0</accession>
<name>A0A395SRQ0_9HYPO</name>
<keyword evidence="2" id="KW-1185">Reference proteome</keyword>
<reference evidence="1 2" key="1">
    <citation type="journal article" date="2018" name="PLoS Pathog.">
        <title>Evolution of structural diversity of trichothecenes, a family of toxins produced by plant pathogenic and entomopathogenic fungi.</title>
        <authorList>
            <person name="Proctor R.H."/>
            <person name="McCormick S.P."/>
            <person name="Kim H.S."/>
            <person name="Cardoza R.E."/>
            <person name="Stanley A.M."/>
            <person name="Lindo L."/>
            <person name="Kelly A."/>
            <person name="Brown D.W."/>
            <person name="Lee T."/>
            <person name="Vaughan M.M."/>
            <person name="Alexander N.J."/>
            <person name="Busman M."/>
            <person name="Gutierrez S."/>
        </authorList>
    </citation>
    <scope>NUCLEOTIDE SEQUENCE [LARGE SCALE GENOMIC DNA]</scope>
    <source>
        <strain evidence="1 2">NRRL 20695</strain>
    </source>
</reference>
<dbReference type="AlphaFoldDB" id="A0A395SRQ0"/>
<dbReference type="EMBL" id="PXOG01000124">
    <property type="protein sequence ID" value="RGP75133.1"/>
    <property type="molecule type" value="Genomic_DNA"/>
</dbReference>
<dbReference type="Proteomes" id="UP000266234">
    <property type="component" value="Unassembled WGS sequence"/>
</dbReference>
<gene>
    <name evidence="1" type="ORF">FLONG3_5817</name>
</gene>
<proteinExistence type="predicted"/>
<sequence>MCQRSTKKYICNRCSNDIFIDTPQQIICKWHRRKKHCGRLELVEIMKCEPALCTRCSSFPLDSPLPFSGTSDNPPIPDHEVEQRCEAHMIGEKEAPMVRVDAVMKARKTDLVGTESGADPLDHVRNFKLGLRLSRILPEMKLIAQKD</sequence>
<organism evidence="1 2">
    <name type="scientific">Fusarium longipes</name>
    <dbReference type="NCBI Taxonomy" id="694270"/>
    <lineage>
        <taxon>Eukaryota</taxon>
        <taxon>Fungi</taxon>
        <taxon>Dikarya</taxon>
        <taxon>Ascomycota</taxon>
        <taxon>Pezizomycotina</taxon>
        <taxon>Sordariomycetes</taxon>
        <taxon>Hypocreomycetidae</taxon>
        <taxon>Hypocreales</taxon>
        <taxon>Nectriaceae</taxon>
        <taxon>Fusarium</taxon>
    </lineage>
</organism>
<evidence type="ECO:0000313" key="2">
    <source>
        <dbReference type="Proteomes" id="UP000266234"/>
    </source>
</evidence>
<protein>
    <submittedName>
        <fullName evidence="1">Uncharacterized protein</fullName>
    </submittedName>
</protein>
<comment type="caution">
    <text evidence="1">The sequence shown here is derived from an EMBL/GenBank/DDBJ whole genome shotgun (WGS) entry which is preliminary data.</text>
</comment>
<evidence type="ECO:0000313" key="1">
    <source>
        <dbReference type="EMBL" id="RGP75133.1"/>
    </source>
</evidence>
<dbReference type="OrthoDB" id="5091461at2759"/>